<feature type="domain" description="Thioesterase" evidence="2">
    <location>
        <begin position="43"/>
        <end position="117"/>
    </location>
</feature>
<dbReference type="EMBL" id="AP035786">
    <property type="protein sequence ID" value="BFO73277.1"/>
    <property type="molecule type" value="Genomic_DNA"/>
</dbReference>
<keyword evidence="1" id="KW-0378">Hydrolase</keyword>
<protein>
    <submittedName>
        <fullName evidence="3">Hotdog fold thioesterase</fullName>
    </submittedName>
</protein>
<sequence>MEKLKGFFEQDKFAALVGVELLELKEGYARVRMKVTPQHLNAGGVCQGGALFTMADLAFAAAVNSHRKLTLSTSANITYIKSATEGYVYAEAKELVNHHRMPFAEVKITNEDNELLCVFTSSGYRKDVDINF</sequence>
<dbReference type="PANTHER" id="PTHR42856">
    <property type="entry name" value="ACYL-COENZYME A THIOESTERASE PAAI"/>
    <property type="match status" value="1"/>
</dbReference>
<proteinExistence type="predicted"/>
<reference evidence="3" key="1">
    <citation type="submission" date="2024-07" db="EMBL/GenBank/DDBJ databases">
        <title>Complete genome sequence of Prevotella sp. YM-2024 GTC17254.</title>
        <authorList>
            <person name="Hayashi M."/>
            <person name="Muto Y."/>
            <person name="Tanaka K."/>
            <person name="Niwa H."/>
        </authorList>
    </citation>
    <scope>NUCLEOTIDE SEQUENCE</scope>
    <source>
        <strain evidence="3">GTC17254</strain>
    </source>
</reference>
<dbReference type="InterPro" id="IPR052723">
    <property type="entry name" value="Acyl-CoA_thioesterase_PaaI"/>
</dbReference>
<dbReference type="GO" id="GO:0016289">
    <property type="term" value="F:acyl-CoA hydrolase activity"/>
    <property type="evidence" value="ECO:0007669"/>
    <property type="project" value="TreeGrafter"/>
</dbReference>
<dbReference type="Gene3D" id="3.10.129.10">
    <property type="entry name" value="Hotdog Thioesterase"/>
    <property type="match status" value="1"/>
</dbReference>
<dbReference type="Pfam" id="PF03061">
    <property type="entry name" value="4HBT"/>
    <property type="match status" value="1"/>
</dbReference>
<dbReference type="InterPro" id="IPR006683">
    <property type="entry name" value="Thioestr_dom"/>
</dbReference>
<dbReference type="PANTHER" id="PTHR42856:SF1">
    <property type="entry name" value="ACYL-COENZYME A THIOESTERASE PAAI"/>
    <property type="match status" value="1"/>
</dbReference>
<evidence type="ECO:0000256" key="1">
    <source>
        <dbReference type="ARBA" id="ARBA00022801"/>
    </source>
</evidence>
<evidence type="ECO:0000313" key="3">
    <source>
        <dbReference type="EMBL" id="BFO73277.1"/>
    </source>
</evidence>
<organism evidence="3">
    <name type="scientific">Prevotella sp. GTC17254</name>
    <dbReference type="NCBI Taxonomy" id="3236794"/>
    <lineage>
        <taxon>Bacteria</taxon>
        <taxon>Pseudomonadati</taxon>
        <taxon>Bacteroidota</taxon>
        <taxon>Bacteroidia</taxon>
        <taxon>Bacteroidales</taxon>
        <taxon>Prevotellaceae</taxon>
        <taxon>Prevotella</taxon>
    </lineage>
</organism>
<dbReference type="SUPFAM" id="SSF54637">
    <property type="entry name" value="Thioesterase/thiol ester dehydrase-isomerase"/>
    <property type="match status" value="1"/>
</dbReference>
<name>A0AB33IXH8_9BACT</name>
<accession>A0AB33IXH8</accession>
<dbReference type="NCBIfam" id="TIGR00369">
    <property type="entry name" value="unchar_dom_1"/>
    <property type="match status" value="1"/>
</dbReference>
<dbReference type="CDD" id="cd03443">
    <property type="entry name" value="PaaI_thioesterase"/>
    <property type="match status" value="1"/>
</dbReference>
<evidence type="ECO:0000259" key="2">
    <source>
        <dbReference type="Pfam" id="PF03061"/>
    </source>
</evidence>
<gene>
    <name evidence="3" type="ORF">GTC17254_08740</name>
</gene>
<dbReference type="AlphaFoldDB" id="A0AB33IXH8"/>
<dbReference type="InterPro" id="IPR029069">
    <property type="entry name" value="HotDog_dom_sf"/>
</dbReference>
<dbReference type="InterPro" id="IPR003736">
    <property type="entry name" value="PAAI_dom"/>
</dbReference>